<feature type="non-terminal residue" evidence="2">
    <location>
        <position position="243"/>
    </location>
</feature>
<protein>
    <submittedName>
        <fullName evidence="2">3-isopropylmalate dehydratase large subunit</fullName>
        <ecNumber evidence="2">4.2.1.33</ecNumber>
    </submittedName>
</protein>
<reference evidence="2" key="1">
    <citation type="submission" date="2020-02" db="EMBL/GenBank/DDBJ databases">
        <authorList>
            <person name="Meier V. D."/>
        </authorList>
    </citation>
    <scope>NUCLEOTIDE SEQUENCE</scope>
    <source>
        <strain evidence="2">AVDCRST_MAG70</strain>
    </source>
</reference>
<feature type="compositionally biased region" description="Basic residues" evidence="1">
    <location>
        <begin position="74"/>
        <end position="90"/>
    </location>
</feature>
<gene>
    <name evidence="2" type="ORF">AVDCRST_MAG70-1028</name>
</gene>
<proteinExistence type="predicted"/>
<feature type="non-terminal residue" evidence="2">
    <location>
        <position position="1"/>
    </location>
</feature>
<dbReference type="AlphaFoldDB" id="A0A6J4UJI3"/>
<evidence type="ECO:0000313" key="2">
    <source>
        <dbReference type="EMBL" id="CAA9552312.1"/>
    </source>
</evidence>
<feature type="compositionally biased region" description="Basic residues" evidence="1">
    <location>
        <begin position="1"/>
        <end position="28"/>
    </location>
</feature>
<keyword evidence="2" id="KW-0456">Lyase</keyword>
<organism evidence="2">
    <name type="scientific">uncultured Thermomicrobiales bacterium</name>
    <dbReference type="NCBI Taxonomy" id="1645740"/>
    <lineage>
        <taxon>Bacteria</taxon>
        <taxon>Pseudomonadati</taxon>
        <taxon>Thermomicrobiota</taxon>
        <taxon>Thermomicrobia</taxon>
        <taxon>Thermomicrobiales</taxon>
        <taxon>environmental samples</taxon>
    </lineage>
</organism>
<accession>A0A6J4UJI3</accession>
<feature type="compositionally biased region" description="Basic residues" evidence="1">
    <location>
        <begin position="224"/>
        <end position="243"/>
    </location>
</feature>
<dbReference type="EMBL" id="CADCWH010000160">
    <property type="protein sequence ID" value="CAA9552312.1"/>
    <property type="molecule type" value="Genomic_DNA"/>
</dbReference>
<sequence>RGGRQGRHDRPRRHHLRLPRGPRPRPIGRRLGTSPGQLALPGHRPRCPLRPRGHPRRHRDPTPRLLGHQSRPGDRHRRRRPRPRRFRRPQGARDRRPRPDLHGPQRRDRDARYPGRYGLHRLLHQRPDRGSPRCRRRPRWPPHQIRDAGDGRAWLDAGQGPSRGRGTGPSVHRRRFRVAGGRVLDVPRHESRPTHPWRALRRHQQSELRGTPGQGRPHPSRLSPGRRRYRHRRPLRHTHRTRL</sequence>
<feature type="compositionally biased region" description="Basic and acidic residues" evidence="1">
    <location>
        <begin position="91"/>
        <end position="113"/>
    </location>
</feature>
<feature type="region of interest" description="Disordered" evidence="1">
    <location>
        <begin position="1"/>
        <end position="243"/>
    </location>
</feature>
<feature type="compositionally biased region" description="Basic residues" evidence="1">
    <location>
        <begin position="43"/>
        <end position="59"/>
    </location>
</feature>
<dbReference type="EC" id="4.2.1.33" evidence="2"/>
<name>A0A6J4UJI3_9BACT</name>
<evidence type="ECO:0000256" key="1">
    <source>
        <dbReference type="SAM" id="MobiDB-lite"/>
    </source>
</evidence>
<dbReference type="GO" id="GO:0003861">
    <property type="term" value="F:3-isopropylmalate dehydratase activity"/>
    <property type="evidence" value="ECO:0007669"/>
    <property type="project" value="UniProtKB-EC"/>
</dbReference>